<sequence>MISPYNTQIVLPEYSTNSQYRQSLRLLFRMNNEQYKEKIAVLQQQLGDDLDDETKDETEFDDTAATDAMDYIYEKTKDSALFQQIYSAAAAKMMSIDPNIGLAVCFSFDYLDTFHSCIMTYFNEPDTFNETCSQYVTMMNKL</sequence>
<reference evidence="1" key="1">
    <citation type="journal article" date="2020" name="Nature">
        <title>Giant virus diversity and host interactions through global metagenomics.</title>
        <authorList>
            <person name="Schulz F."/>
            <person name="Roux S."/>
            <person name="Paez-Espino D."/>
            <person name="Jungbluth S."/>
            <person name="Walsh D.A."/>
            <person name="Denef V.J."/>
            <person name="McMahon K.D."/>
            <person name="Konstantinidis K.T."/>
            <person name="Eloe-Fadrosh E.A."/>
            <person name="Kyrpides N.C."/>
            <person name="Woyke T."/>
        </authorList>
    </citation>
    <scope>NUCLEOTIDE SEQUENCE</scope>
    <source>
        <strain evidence="1">GVMAG-M-3300024261-26</strain>
    </source>
</reference>
<dbReference type="AlphaFoldDB" id="A0A6C0INE8"/>
<proteinExistence type="predicted"/>
<organism evidence="1">
    <name type="scientific">viral metagenome</name>
    <dbReference type="NCBI Taxonomy" id="1070528"/>
    <lineage>
        <taxon>unclassified sequences</taxon>
        <taxon>metagenomes</taxon>
        <taxon>organismal metagenomes</taxon>
    </lineage>
</organism>
<protein>
    <submittedName>
        <fullName evidence="1">Uncharacterized protein</fullName>
    </submittedName>
</protein>
<dbReference type="EMBL" id="MN740229">
    <property type="protein sequence ID" value="QHT94724.1"/>
    <property type="molecule type" value="Genomic_DNA"/>
</dbReference>
<name>A0A6C0INE8_9ZZZZ</name>
<accession>A0A6C0INE8</accession>
<evidence type="ECO:0000313" key="1">
    <source>
        <dbReference type="EMBL" id="QHT94724.1"/>
    </source>
</evidence>